<evidence type="ECO:0000259" key="1">
    <source>
        <dbReference type="PROSITE" id="PS50042"/>
    </source>
</evidence>
<keyword evidence="3" id="KW-1185">Reference proteome</keyword>
<keyword evidence="2" id="KW-0418">Kinase</keyword>
<dbReference type="EMBL" id="FNUT01000003">
    <property type="protein sequence ID" value="SEF85818.1"/>
    <property type="molecule type" value="Genomic_DNA"/>
</dbReference>
<sequence length="191" mass="22674">MIERLLENISRIVSLTLPEQERLRTFWTTKTLPKDNYLFRMGEICTHDSYVASGLLKAFYINQESGREEILFFAAEDWWATDLASFANQQPSLYAIQALETTTLLQINSRQFEEMLGEIPKLERYFRIILQQYTASLQHRIVRNLSYSAEERYIDFYQRYPVLTKRVPQYLIASYLGVTPEFFSKLRSQNR</sequence>
<dbReference type="AlphaFoldDB" id="A0A1H5VG77"/>
<dbReference type="RefSeq" id="WP_103905490.1">
    <property type="nucleotide sequence ID" value="NZ_CP049246.1"/>
</dbReference>
<reference evidence="3" key="1">
    <citation type="submission" date="2016-10" db="EMBL/GenBank/DDBJ databases">
        <authorList>
            <person name="Varghese N."/>
            <person name="Submissions S."/>
        </authorList>
    </citation>
    <scope>NUCLEOTIDE SEQUENCE [LARGE SCALE GENOMIC DNA]</scope>
    <source>
        <strain evidence="3">DSM 22361</strain>
    </source>
</reference>
<protein>
    <submittedName>
        <fullName evidence="2">cAMP-binding domain of CRP or a regulatory subunit of cAMP-dependent protein kinases</fullName>
    </submittedName>
</protein>
<dbReference type="InterPro" id="IPR018490">
    <property type="entry name" value="cNMP-bd_dom_sf"/>
</dbReference>
<proteinExistence type="predicted"/>
<dbReference type="InterPro" id="IPR000595">
    <property type="entry name" value="cNMP-bd_dom"/>
</dbReference>
<dbReference type="GO" id="GO:0016301">
    <property type="term" value="F:kinase activity"/>
    <property type="evidence" value="ECO:0007669"/>
    <property type="project" value="UniProtKB-KW"/>
</dbReference>
<accession>A0A1H5VG77</accession>
<dbReference type="InterPro" id="IPR014710">
    <property type="entry name" value="RmlC-like_jellyroll"/>
</dbReference>
<keyword evidence="2" id="KW-0808">Transferase</keyword>
<dbReference type="SUPFAM" id="SSF51206">
    <property type="entry name" value="cAMP-binding domain-like"/>
    <property type="match status" value="1"/>
</dbReference>
<feature type="domain" description="Cyclic nucleotide-binding" evidence="1">
    <location>
        <begin position="5"/>
        <end position="124"/>
    </location>
</feature>
<evidence type="ECO:0000313" key="3">
    <source>
        <dbReference type="Proteomes" id="UP000236731"/>
    </source>
</evidence>
<dbReference type="CDD" id="cd00038">
    <property type="entry name" value="CAP_ED"/>
    <property type="match status" value="1"/>
</dbReference>
<evidence type="ECO:0000313" key="2">
    <source>
        <dbReference type="EMBL" id="SEF85818.1"/>
    </source>
</evidence>
<organism evidence="2 3">
    <name type="scientific">Sphingobacterium lactis</name>
    <dbReference type="NCBI Taxonomy" id="797291"/>
    <lineage>
        <taxon>Bacteria</taxon>
        <taxon>Pseudomonadati</taxon>
        <taxon>Bacteroidota</taxon>
        <taxon>Sphingobacteriia</taxon>
        <taxon>Sphingobacteriales</taxon>
        <taxon>Sphingobacteriaceae</taxon>
        <taxon>Sphingobacterium</taxon>
    </lineage>
</organism>
<gene>
    <name evidence="2" type="ORF">SAMN05421877_103113</name>
</gene>
<dbReference type="PROSITE" id="PS50042">
    <property type="entry name" value="CNMP_BINDING_3"/>
    <property type="match status" value="1"/>
</dbReference>
<name>A0A1H5VG77_9SPHI</name>
<dbReference type="OrthoDB" id="1092431at2"/>
<dbReference type="Gene3D" id="2.60.120.10">
    <property type="entry name" value="Jelly Rolls"/>
    <property type="match status" value="1"/>
</dbReference>
<dbReference type="Proteomes" id="UP000236731">
    <property type="component" value="Unassembled WGS sequence"/>
</dbReference>
<dbReference type="Pfam" id="PF00027">
    <property type="entry name" value="cNMP_binding"/>
    <property type="match status" value="1"/>
</dbReference>